<reference evidence="2 3" key="2">
    <citation type="journal article" date="2013" name="Genome Announc.">
        <title>Genome Sequence of Growth-Improving Paenibacillus mucilaginosus Strain KNP414.</title>
        <authorList>
            <person name="Lu J.J."/>
            <person name="Wang J.F."/>
            <person name="Hu X.F."/>
        </authorList>
    </citation>
    <scope>NUCLEOTIDE SEQUENCE [LARGE SCALE GENOMIC DNA]</scope>
    <source>
        <strain evidence="2 3">KNP414</strain>
    </source>
</reference>
<reference evidence="3" key="1">
    <citation type="submission" date="2011-06" db="EMBL/GenBank/DDBJ databases">
        <title>Complete genome sequence of Paenibacillus mucilaginosus KNP414.</title>
        <authorList>
            <person name="Wang J."/>
            <person name="Hu S."/>
            <person name="Hu X."/>
            <person name="Zhang B."/>
            <person name="Dong D."/>
            <person name="Zhang S."/>
            <person name="Zhao K."/>
            <person name="Wu D."/>
        </authorList>
    </citation>
    <scope>NUCLEOTIDE SEQUENCE [LARGE SCALE GENOMIC DNA]</scope>
    <source>
        <strain evidence="3">KNP414</strain>
    </source>
</reference>
<evidence type="ECO:0000313" key="2">
    <source>
        <dbReference type="EMBL" id="AEI42014.1"/>
    </source>
</evidence>
<keyword evidence="1" id="KW-0812">Transmembrane</keyword>
<dbReference type="EMBL" id="CP002869">
    <property type="protein sequence ID" value="AEI42014.1"/>
    <property type="molecule type" value="Genomic_DNA"/>
</dbReference>
<keyword evidence="1" id="KW-0472">Membrane</keyword>
<sequence length="39" mass="4586">MVEVQGDAVRLDRVIPLFSVYGFFPAGMIWIFVFAYRKF</sequence>
<proteinExistence type="predicted"/>
<feature type="transmembrane region" description="Helical" evidence="1">
    <location>
        <begin position="14"/>
        <end position="36"/>
    </location>
</feature>
<gene>
    <name evidence="2" type="ordered locus">KNP414_03456</name>
</gene>
<dbReference type="HOGENOM" id="CLU_3313830_0_0_9"/>
<dbReference type="AlphaFoldDB" id="F8F8V2"/>
<accession>F8F8V2</accession>
<dbReference type="KEGG" id="pms:KNP414_03456"/>
<evidence type="ECO:0000313" key="3">
    <source>
        <dbReference type="Proteomes" id="UP000006620"/>
    </source>
</evidence>
<organism evidence="2 3">
    <name type="scientific">Paenibacillus mucilaginosus (strain KNP414)</name>
    <dbReference type="NCBI Taxonomy" id="1036673"/>
    <lineage>
        <taxon>Bacteria</taxon>
        <taxon>Bacillati</taxon>
        <taxon>Bacillota</taxon>
        <taxon>Bacilli</taxon>
        <taxon>Bacillales</taxon>
        <taxon>Paenibacillaceae</taxon>
        <taxon>Paenibacillus</taxon>
    </lineage>
</organism>
<protein>
    <submittedName>
        <fullName evidence="2">Uncharacterized protein</fullName>
    </submittedName>
</protein>
<name>F8F8V2_PAEMK</name>
<keyword evidence="1" id="KW-1133">Transmembrane helix</keyword>
<dbReference type="Proteomes" id="UP000006620">
    <property type="component" value="Chromosome"/>
</dbReference>
<evidence type="ECO:0000256" key="1">
    <source>
        <dbReference type="SAM" id="Phobius"/>
    </source>
</evidence>
<dbReference type="PATRIC" id="fig|1036673.3.peg.3179"/>